<dbReference type="InterPro" id="IPR002104">
    <property type="entry name" value="Integrase_catalytic"/>
</dbReference>
<comment type="similarity">
    <text evidence="1">Belongs to the 'phage' integrase family.</text>
</comment>
<dbReference type="Pfam" id="PF14657">
    <property type="entry name" value="Arm-DNA-bind_4"/>
    <property type="match status" value="1"/>
</dbReference>
<dbReference type="Pfam" id="PF14659">
    <property type="entry name" value="Phage_int_SAM_3"/>
    <property type="match status" value="1"/>
</dbReference>
<evidence type="ECO:0000313" key="9">
    <source>
        <dbReference type="Proteomes" id="UP001501295"/>
    </source>
</evidence>
<name>A0ABP8WEZ9_9MICO</name>
<keyword evidence="4" id="KW-0233">DNA recombination</keyword>
<dbReference type="InterPro" id="IPR011010">
    <property type="entry name" value="DNA_brk_join_enz"/>
</dbReference>
<keyword evidence="9" id="KW-1185">Reference proteome</keyword>
<comment type="caution">
    <text evidence="8">The sequence shown here is derived from an EMBL/GenBank/DDBJ whole genome shotgun (WGS) entry which is preliminary data.</text>
</comment>
<evidence type="ECO:0000259" key="6">
    <source>
        <dbReference type="PROSITE" id="PS51898"/>
    </source>
</evidence>
<proteinExistence type="inferred from homology"/>
<dbReference type="Proteomes" id="UP001501295">
    <property type="component" value="Unassembled WGS sequence"/>
</dbReference>
<reference evidence="9" key="1">
    <citation type="journal article" date="2019" name="Int. J. Syst. Evol. Microbiol.">
        <title>The Global Catalogue of Microorganisms (GCM) 10K type strain sequencing project: providing services to taxonomists for standard genome sequencing and annotation.</title>
        <authorList>
            <consortium name="The Broad Institute Genomics Platform"/>
            <consortium name="The Broad Institute Genome Sequencing Center for Infectious Disease"/>
            <person name="Wu L."/>
            <person name="Ma J."/>
        </authorList>
    </citation>
    <scope>NUCLEOTIDE SEQUENCE [LARGE SCALE GENOMIC DNA]</scope>
    <source>
        <strain evidence="9">JCM 18956</strain>
    </source>
</reference>
<dbReference type="PANTHER" id="PTHR30349">
    <property type="entry name" value="PHAGE INTEGRASE-RELATED"/>
    <property type="match status" value="1"/>
</dbReference>
<dbReference type="RefSeq" id="WP_345377386.1">
    <property type="nucleotide sequence ID" value="NZ_BAABLM010000012.1"/>
</dbReference>
<evidence type="ECO:0000256" key="2">
    <source>
        <dbReference type="ARBA" id="ARBA00022908"/>
    </source>
</evidence>
<dbReference type="InterPro" id="IPR028259">
    <property type="entry name" value="AP2-like_int_N"/>
</dbReference>
<dbReference type="InterPro" id="IPR044068">
    <property type="entry name" value="CB"/>
</dbReference>
<dbReference type="InterPro" id="IPR013762">
    <property type="entry name" value="Integrase-like_cat_sf"/>
</dbReference>
<protein>
    <submittedName>
        <fullName evidence="8">Site-specific integrase</fullName>
    </submittedName>
</protein>
<dbReference type="InterPro" id="IPR004107">
    <property type="entry name" value="Integrase_SAM-like_N"/>
</dbReference>
<feature type="domain" description="Tyr recombinase" evidence="6">
    <location>
        <begin position="201"/>
        <end position="399"/>
    </location>
</feature>
<dbReference type="CDD" id="cd01189">
    <property type="entry name" value="INT_ICEBs1_C_like"/>
    <property type="match status" value="1"/>
</dbReference>
<feature type="domain" description="Core-binding (CB)" evidence="7">
    <location>
        <begin position="97"/>
        <end position="180"/>
    </location>
</feature>
<dbReference type="PROSITE" id="PS51900">
    <property type="entry name" value="CB"/>
    <property type="match status" value="1"/>
</dbReference>
<evidence type="ECO:0000313" key="8">
    <source>
        <dbReference type="EMBL" id="GAA4686560.1"/>
    </source>
</evidence>
<dbReference type="SUPFAM" id="SSF56349">
    <property type="entry name" value="DNA breaking-rejoining enzymes"/>
    <property type="match status" value="1"/>
</dbReference>
<dbReference type="Gene3D" id="1.10.443.10">
    <property type="entry name" value="Intergrase catalytic core"/>
    <property type="match status" value="1"/>
</dbReference>
<evidence type="ECO:0000256" key="1">
    <source>
        <dbReference type="ARBA" id="ARBA00008857"/>
    </source>
</evidence>
<evidence type="ECO:0000259" key="7">
    <source>
        <dbReference type="PROSITE" id="PS51900"/>
    </source>
</evidence>
<dbReference type="InterPro" id="IPR050090">
    <property type="entry name" value="Tyrosine_recombinase_XerCD"/>
</dbReference>
<dbReference type="PROSITE" id="PS51898">
    <property type="entry name" value="TYR_RECOMBINASE"/>
    <property type="match status" value="1"/>
</dbReference>
<evidence type="ECO:0000256" key="4">
    <source>
        <dbReference type="ARBA" id="ARBA00023172"/>
    </source>
</evidence>
<gene>
    <name evidence="8" type="ORF">GCM10025780_36560</name>
</gene>
<evidence type="ECO:0000256" key="5">
    <source>
        <dbReference type="PROSITE-ProRule" id="PRU01248"/>
    </source>
</evidence>
<keyword evidence="2" id="KW-0229">DNA integration</keyword>
<sequence length="420" mass="46088">MADIYRRCGCRDGAGKAYGPLPDRATQTQRAAACPVLISDSKHGSWGFAVSGGTHAGSGKRVQVRKMGFTTKREAQQERAKVVDQLATGRYKGDQKVTLGVYLPSWLDRRLLDGLRPSTGHQYRAYLENDIIPALGAVKLSELRKSHVDRFIQTLRAEGRGATTIRRIHATLSSALSAAERLDLVDFNAAAKIALPAASKTKAKIWEPEQVRTFLDAAALVRVGPLYELTIYTGLRRGEVAGLRWADVDFTKRELVVRQQRVQVGKVVLEGAVKTDSGQDRRVSLGSEAVAALLAWKLRQQQEHDAWGAAYQDNGWVFTYEDGRPLIPEYISRTFDTLVTKTGLPHMSFHKLRHEHASLLLSGGVDIAVVSKRLGHSTIAVTSDLYSHLLTDANRAAADAAEAMLPPRRGVAHTSHTLDA</sequence>
<organism evidence="8 9">
    <name type="scientific">Frondihabitans cladoniiphilus</name>
    <dbReference type="NCBI Taxonomy" id="715785"/>
    <lineage>
        <taxon>Bacteria</taxon>
        <taxon>Bacillati</taxon>
        <taxon>Actinomycetota</taxon>
        <taxon>Actinomycetes</taxon>
        <taxon>Micrococcales</taxon>
        <taxon>Microbacteriaceae</taxon>
        <taxon>Frondihabitans</taxon>
    </lineage>
</organism>
<accession>A0ABP8WEZ9</accession>
<dbReference type="Pfam" id="PF00589">
    <property type="entry name" value="Phage_integrase"/>
    <property type="match status" value="1"/>
</dbReference>
<dbReference type="InterPro" id="IPR010998">
    <property type="entry name" value="Integrase_recombinase_N"/>
</dbReference>
<keyword evidence="3 5" id="KW-0238">DNA-binding</keyword>
<dbReference type="PANTHER" id="PTHR30349:SF41">
    <property type="entry name" value="INTEGRASE_RECOMBINASE PROTEIN MJ0367-RELATED"/>
    <property type="match status" value="1"/>
</dbReference>
<dbReference type="Gene3D" id="1.10.150.130">
    <property type="match status" value="1"/>
</dbReference>
<dbReference type="EMBL" id="BAABLM010000012">
    <property type="protein sequence ID" value="GAA4686560.1"/>
    <property type="molecule type" value="Genomic_DNA"/>
</dbReference>
<evidence type="ECO:0000256" key="3">
    <source>
        <dbReference type="ARBA" id="ARBA00023125"/>
    </source>
</evidence>